<dbReference type="InterPro" id="IPR029060">
    <property type="entry name" value="PIN-like_dom_sf"/>
</dbReference>
<reference evidence="1" key="1">
    <citation type="submission" date="2022-08" db="EMBL/GenBank/DDBJ databases">
        <authorList>
            <person name="Deng Y."/>
            <person name="Han X.-F."/>
            <person name="Zhang Y.-Q."/>
        </authorList>
    </citation>
    <scope>NUCLEOTIDE SEQUENCE</scope>
    <source>
        <strain evidence="1">CPCC 203386</strain>
    </source>
</reference>
<keyword evidence="2" id="KW-1185">Reference proteome</keyword>
<dbReference type="Gene3D" id="3.40.50.1010">
    <property type="entry name" value="5'-nuclease"/>
    <property type="match status" value="1"/>
</dbReference>
<feature type="non-terminal residue" evidence="1">
    <location>
        <position position="1"/>
    </location>
</feature>
<accession>A0ABT2HAG2</accession>
<dbReference type="RefSeq" id="WP_259543174.1">
    <property type="nucleotide sequence ID" value="NZ_JANLCJ010000289.1"/>
</dbReference>
<sequence>GVKFMCIFSGKGNFRFDVASTQKYKGNRDGFQKPEHWITVYDYIKENYPHAVVNDREADDYLAERQRRSGNTIICTRDKDLLVTPGWHYRWSCGENQPEVLPHFVSEHEAWRNFFIQLLTGDTTDNILGCGERRPTIRAGKEVLRRSGVGKKEAKGLLEGCENQYAMFHTVRMEYFKQFGEEDWEWKLLENARLLFVGQREDDLFDWSWLNKEW</sequence>
<protein>
    <recommendedName>
        <fullName evidence="3">5'-3' exonuclease alpha-helical arch N-terminal domain-containing protein</fullName>
    </recommendedName>
</protein>
<dbReference type="Proteomes" id="UP001165586">
    <property type="component" value="Unassembled WGS sequence"/>
</dbReference>
<proteinExistence type="predicted"/>
<gene>
    <name evidence="1" type="ORF">N1032_24745</name>
</gene>
<comment type="caution">
    <text evidence="1">The sequence shown here is derived from an EMBL/GenBank/DDBJ whole genome shotgun (WGS) entry which is preliminary data.</text>
</comment>
<dbReference type="SUPFAM" id="SSF88723">
    <property type="entry name" value="PIN domain-like"/>
    <property type="match status" value="1"/>
</dbReference>
<dbReference type="EMBL" id="JANLCJ010000289">
    <property type="protein sequence ID" value="MCS5736938.1"/>
    <property type="molecule type" value="Genomic_DNA"/>
</dbReference>
<name>A0ABT2HAG2_9MICO</name>
<evidence type="ECO:0008006" key="3">
    <source>
        <dbReference type="Google" id="ProtNLM"/>
    </source>
</evidence>
<organism evidence="1 2">
    <name type="scientific">Herbiconiux daphne</name>
    <dbReference type="NCBI Taxonomy" id="2970914"/>
    <lineage>
        <taxon>Bacteria</taxon>
        <taxon>Bacillati</taxon>
        <taxon>Actinomycetota</taxon>
        <taxon>Actinomycetes</taxon>
        <taxon>Micrococcales</taxon>
        <taxon>Microbacteriaceae</taxon>
        <taxon>Herbiconiux</taxon>
    </lineage>
</organism>
<evidence type="ECO:0000313" key="1">
    <source>
        <dbReference type="EMBL" id="MCS5736938.1"/>
    </source>
</evidence>
<evidence type="ECO:0000313" key="2">
    <source>
        <dbReference type="Proteomes" id="UP001165586"/>
    </source>
</evidence>